<evidence type="ECO:0000313" key="2">
    <source>
        <dbReference type="EMBL" id="MEE1887415.1"/>
    </source>
</evidence>
<proteinExistence type="predicted"/>
<organism evidence="2 3">
    <name type="scientific">Pseudomonas carassii</name>
    <dbReference type="NCBI Taxonomy" id="3115855"/>
    <lineage>
        <taxon>Bacteria</taxon>
        <taxon>Pseudomonadati</taxon>
        <taxon>Pseudomonadota</taxon>
        <taxon>Gammaproteobacteria</taxon>
        <taxon>Pseudomonadales</taxon>
        <taxon>Pseudomonadaceae</taxon>
        <taxon>Pseudomonas</taxon>
    </lineage>
</organism>
<dbReference type="CDD" id="cd20687">
    <property type="entry name" value="CdiI_Ykris-like"/>
    <property type="match status" value="1"/>
</dbReference>
<protein>
    <submittedName>
        <fullName evidence="2">Contact-dependent growth inhibition system immunity protein</fullName>
    </submittedName>
</protein>
<gene>
    <name evidence="2" type="ORF">V0R62_07055</name>
</gene>
<comment type="caution">
    <text evidence="2">The sequence shown here is derived from an EMBL/GenBank/DDBJ whole genome shotgun (WGS) entry which is preliminary data.</text>
</comment>
<evidence type="ECO:0000313" key="3">
    <source>
        <dbReference type="Proteomes" id="UP001354227"/>
    </source>
</evidence>
<dbReference type="EMBL" id="JAZDCT010000006">
    <property type="protein sequence ID" value="MEE1887415.1"/>
    <property type="molecule type" value="Genomic_DNA"/>
</dbReference>
<accession>A0ABU7H7Z5</accession>
<sequence length="96" mass="11092">MLSHLLGCYFHQDWPEEYFNSTEALRSMLVDERKEVLVAGVREIDELLDFSFPDEVLEYLVAREIGCFFAPDSEGLDYAGWLRKVRAVLTDVDKDG</sequence>
<dbReference type="Proteomes" id="UP001354227">
    <property type="component" value="Unassembled WGS sequence"/>
</dbReference>
<feature type="domain" description="CdiI immunity protein" evidence="1">
    <location>
        <begin position="2"/>
        <end position="87"/>
    </location>
</feature>
<dbReference type="InterPro" id="IPR041129">
    <property type="entry name" value="CdiI_2"/>
</dbReference>
<name>A0ABU7H7Z5_9PSED</name>
<dbReference type="Pfam" id="PF18593">
    <property type="entry name" value="CdiI_2"/>
    <property type="match status" value="1"/>
</dbReference>
<keyword evidence="3" id="KW-1185">Reference proteome</keyword>
<dbReference type="RefSeq" id="WP_330103260.1">
    <property type="nucleotide sequence ID" value="NZ_JAZDCT010000006.1"/>
</dbReference>
<evidence type="ECO:0000259" key="1">
    <source>
        <dbReference type="Pfam" id="PF18593"/>
    </source>
</evidence>
<reference evidence="2" key="1">
    <citation type="submission" date="2024-01" db="EMBL/GenBank/DDBJ databases">
        <title>Unpublished Manusciprt.</title>
        <authorList>
            <person name="Duman M."/>
            <person name="Valdes E.G."/>
            <person name="Ajmi N."/>
            <person name="Altun S."/>
            <person name="Saticioglu I.B."/>
        </authorList>
    </citation>
    <scope>NUCLEOTIDE SEQUENCE</scope>
    <source>
        <strain evidence="2">137P</strain>
    </source>
</reference>